<organism evidence="1 2">
    <name type="scientific">Nephila pilipes</name>
    <name type="common">Giant wood spider</name>
    <name type="synonym">Nephila maculata</name>
    <dbReference type="NCBI Taxonomy" id="299642"/>
    <lineage>
        <taxon>Eukaryota</taxon>
        <taxon>Metazoa</taxon>
        <taxon>Ecdysozoa</taxon>
        <taxon>Arthropoda</taxon>
        <taxon>Chelicerata</taxon>
        <taxon>Arachnida</taxon>
        <taxon>Araneae</taxon>
        <taxon>Araneomorphae</taxon>
        <taxon>Entelegynae</taxon>
        <taxon>Araneoidea</taxon>
        <taxon>Nephilidae</taxon>
        <taxon>Nephila</taxon>
    </lineage>
</organism>
<proteinExistence type="predicted"/>
<accession>A0A8X6NXX9</accession>
<comment type="caution">
    <text evidence="1">The sequence shown here is derived from an EMBL/GenBank/DDBJ whole genome shotgun (WGS) entry which is preliminary data.</text>
</comment>
<reference evidence="1" key="1">
    <citation type="submission" date="2020-08" db="EMBL/GenBank/DDBJ databases">
        <title>Multicomponent nature underlies the extraordinary mechanical properties of spider dragline silk.</title>
        <authorList>
            <person name="Kono N."/>
            <person name="Nakamura H."/>
            <person name="Mori M."/>
            <person name="Yoshida Y."/>
            <person name="Ohtoshi R."/>
            <person name="Malay A.D."/>
            <person name="Moran D.A.P."/>
            <person name="Tomita M."/>
            <person name="Numata K."/>
            <person name="Arakawa K."/>
        </authorList>
    </citation>
    <scope>NUCLEOTIDE SEQUENCE</scope>
</reference>
<evidence type="ECO:0000313" key="2">
    <source>
        <dbReference type="Proteomes" id="UP000887013"/>
    </source>
</evidence>
<dbReference type="AlphaFoldDB" id="A0A8X6NXX9"/>
<sequence length="80" mass="9042">MLLTWTKRDDFAQQSSKNEITSAAALFNSFSTAVASLLVDASGKDMSYDLQETSPLQDCRKWVSSSGNYPKRKKYCTCYR</sequence>
<name>A0A8X6NXX9_NEPPI</name>
<evidence type="ECO:0000313" key="1">
    <source>
        <dbReference type="EMBL" id="GFT37142.1"/>
    </source>
</evidence>
<dbReference type="Proteomes" id="UP000887013">
    <property type="component" value="Unassembled WGS sequence"/>
</dbReference>
<protein>
    <submittedName>
        <fullName evidence="1">Uncharacterized protein</fullName>
    </submittedName>
</protein>
<gene>
    <name evidence="1" type="ORF">NPIL_73591</name>
</gene>
<keyword evidence="2" id="KW-1185">Reference proteome</keyword>
<dbReference type="EMBL" id="BMAW01109148">
    <property type="protein sequence ID" value="GFT37142.1"/>
    <property type="molecule type" value="Genomic_DNA"/>
</dbReference>